<dbReference type="Proteomes" id="UP001283361">
    <property type="component" value="Unassembled WGS sequence"/>
</dbReference>
<evidence type="ECO:0000313" key="2">
    <source>
        <dbReference type="Proteomes" id="UP001283361"/>
    </source>
</evidence>
<comment type="caution">
    <text evidence="1">The sequence shown here is derived from an EMBL/GenBank/DDBJ whole genome shotgun (WGS) entry which is preliminary data.</text>
</comment>
<accession>A0AAE1DM93</accession>
<sequence>MDFKVSLPTGSITARAGLRYIRCVKRIIRKCPGYKKLFTKESRADFMELLADAKATYKQAGARCKLGGSGNLRMCTWPTFLGLFVSLQLWNKTIVLNGF</sequence>
<name>A0AAE1DM93_9GAST</name>
<proteinExistence type="predicted"/>
<dbReference type="AlphaFoldDB" id="A0AAE1DM93"/>
<evidence type="ECO:0000313" key="1">
    <source>
        <dbReference type="EMBL" id="KAK3775667.1"/>
    </source>
</evidence>
<keyword evidence="2" id="KW-1185">Reference proteome</keyword>
<gene>
    <name evidence="1" type="ORF">RRG08_049846</name>
</gene>
<protein>
    <submittedName>
        <fullName evidence="1">Uncharacterized protein</fullName>
    </submittedName>
</protein>
<dbReference type="EMBL" id="JAWDGP010003292">
    <property type="protein sequence ID" value="KAK3775667.1"/>
    <property type="molecule type" value="Genomic_DNA"/>
</dbReference>
<organism evidence="1 2">
    <name type="scientific">Elysia crispata</name>
    <name type="common">lettuce slug</name>
    <dbReference type="NCBI Taxonomy" id="231223"/>
    <lineage>
        <taxon>Eukaryota</taxon>
        <taxon>Metazoa</taxon>
        <taxon>Spiralia</taxon>
        <taxon>Lophotrochozoa</taxon>
        <taxon>Mollusca</taxon>
        <taxon>Gastropoda</taxon>
        <taxon>Heterobranchia</taxon>
        <taxon>Euthyneura</taxon>
        <taxon>Panpulmonata</taxon>
        <taxon>Sacoglossa</taxon>
        <taxon>Placobranchoidea</taxon>
        <taxon>Plakobranchidae</taxon>
        <taxon>Elysia</taxon>
    </lineage>
</organism>
<reference evidence="1" key="1">
    <citation type="journal article" date="2023" name="G3 (Bethesda)">
        <title>A reference genome for the long-term kleptoplast-retaining sea slug Elysia crispata morphotype clarki.</title>
        <authorList>
            <person name="Eastman K.E."/>
            <person name="Pendleton A.L."/>
            <person name="Shaikh M.A."/>
            <person name="Suttiyut T."/>
            <person name="Ogas R."/>
            <person name="Tomko P."/>
            <person name="Gavelis G."/>
            <person name="Widhalm J.R."/>
            <person name="Wisecaver J.H."/>
        </authorList>
    </citation>
    <scope>NUCLEOTIDE SEQUENCE</scope>
    <source>
        <strain evidence="1">ECLA1</strain>
    </source>
</reference>